<evidence type="ECO:0000256" key="5">
    <source>
        <dbReference type="ARBA" id="ARBA00023163"/>
    </source>
</evidence>
<evidence type="ECO:0000313" key="13">
    <source>
        <dbReference type="Proteomes" id="UP000178448"/>
    </source>
</evidence>
<dbReference type="InterPro" id="IPR001437">
    <property type="entry name" value="Tscrpt_elong_fac_GreA/B_C"/>
</dbReference>
<dbReference type="SUPFAM" id="SSF46557">
    <property type="entry name" value="GreA transcript cleavage protein, N-terminal domain"/>
    <property type="match status" value="1"/>
</dbReference>
<comment type="caution">
    <text evidence="12">The sequence shown here is derived from an EMBL/GenBank/DDBJ whole genome shotgun (WGS) entry which is preliminary data.</text>
</comment>
<dbReference type="GO" id="GO:0006354">
    <property type="term" value="P:DNA-templated transcription elongation"/>
    <property type="evidence" value="ECO:0007669"/>
    <property type="project" value="TreeGrafter"/>
</dbReference>
<feature type="compositionally biased region" description="Basic and acidic residues" evidence="9">
    <location>
        <begin position="18"/>
        <end position="35"/>
    </location>
</feature>
<feature type="domain" description="Transcription elongation factor GreA/GreB C-terminal" evidence="10">
    <location>
        <begin position="87"/>
        <end position="158"/>
    </location>
</feature>
<dbReference type="AlphaFoldDB" id="A0A1F5YYW8"/>
<dbReference type="Pfam" id="PF01272">
    <property type="entry name" value="GreA_GreB"/>
    <property type="match status" value="1"/>
</dbReference>
<dbReference type="Pfam" id="PF03449">
    <property type="entry name" value="GreA_GreB_N"/>
    <property type="match status" value="1"/>
</dbReference>
<feature type="compositionally biased region" description="Basic residues" evidence="9">
    <location>
        <begin position="1"/>
        <end position="11"/>
    </location>
</feature>
<gene>
    <name evidence="8" type="primary">greA</name>
    <name evidence="12" type="ORF">A2Z33_07255</name>
</gene>
<dbReference type="Proteomes" id="UP000178448">
    <property type="component" value="Unassembled WGS sequence"/>
</dbReference>
<dbReference type="GO" id="GO:0070063">
    <property type="term" value="F:RNA polymerase binding"/>
    <property type="evidence" value="ECO:0007669"/>
    <property type="project" value="InterPro"/>
</dbReference>
<keyword evidence="5 8" id="KW-0804">Transcription</keyword>
<evidence type="ECO:0000313" key="12">
    <source>
        <dbReference type="EMBL" id="OGG05102.1"/>
    </source>
</evidence>
<keyword evidence="3 8" id="KW-0805">Transcription regulation</keyword>
<evidence type="ECO:0000256" key="1">
    <source>
        <dbReference type="ARBA" id="ARBA00008213"/>
    </source>
</evidence>
<dbReference type="InterPro" id="IPR022691">
    <property type="entry name" value="Tscrpt_elong_fac_GreA/B_N"/>
</dbReference>
<proteinExistence type="inferred from homology"/>
<evidence type="ECO:0000256" key="9">
    <source>
        <dbReference type="SAM" id="MobiDB-lite"/>
    </source>
</evidence>
<evidence type="ECO:0000256" key="6">
    <source>
        <dbReference type="ARBA" id="ARBA00024916"/>
    </source>
</evidence>
<dbReference type="Gene3D" id="1.10.287.180">
    <property type="entry name" value="Transcription elongation factor, GreA/GreB, N-terminal domain"/>
    <property type="match status" value="1"/>
</dbReference>
<evidence type="ECO:0000256" key="8">
    <source>
        <dbReference type="HAMAP-Rule" id="MF_00105"/>
    </source>
</evidence>
<dbReference type="EMBL" id="MFJD01000001">
    <property type="protein sequence ID" value="OGG05102.1"/>
    <property type="molecule type" value="Genomic_DNA"/>
</dbReference>
<dbReference type="GO" id="GO:0032784">
    <property type="term" value="P:regulation of DNA-templated transcription elongation"/>
    <property type="evidence" value="ECO:0007669"/>
    <property type="project" value="UniProtKB-UniRule"/>
</dbReference>
<dbReference type="PANTHER" id="PTHR30437:SF4">
    <property type="entry name" value="TRANSCRIPTION ELONGATION FACTOR GREA"/>
    <property type="match status" value="1"/>
</dbReference>
<dbReference type="SUPFAM" id="SSF54534">
    <property type="entry name" value="FKBP-like"/>
    <property type="match status" value="1"/>
</dbReference>
<feature type="domain" description="Transcription elongation factor GreA/GreB N-terminal" evidence="11">
    <location>
        <begin position="12"/>
        <end position="79"/>
    </location>
</feature>
<evidence type="ECO:0000256" key="2">
    <source>
        <dbReference type="ARBA" id="ARBA00013729"/>
    </source>
</evidence>
<feature type="region of interest" description="Disordered" evidence="9">
    <location>
        <begin position="1"/>
        <end position="35"/>
    </location>
</feature>
<name>A0A1F5YYW8_9BACT</name>
<dbReference type="FunFam" id="1.10.287.180:FF:000001">
    <property type="entry name" value="Transcription elongation factor GreA"/>
    <property type="match status" value="1"/>
</dbReference>
<dbReference type="HAMAP" id="MF_00105">
    <property type="entry name" value="GreA_GreB"/>
    <property type="match status" value="1"/>
</dbReference>
<evidence type="ECO:0000259" key="10">
    <source>
        <dbReference type="Pfam" id="PF01272"/>
    </source>
</evidence>
<keyword evidence="4 8" id="KW-0238">DNA-binding</keyword>
<sequence length="161" mass="17896">MKKFIRPRPKKIPMTAEGYRKLQEESESLKASRPEAVDNLRKAREMGDLSENGYYKAARARLSFLDARLRRADRLIRAALVVPRATGDRVGIGSNVNIHDGTESATYTIVGGYESDPELHTISHLSPVGKSLMGKVPGDTVEVLTPSGKRTYKILHVHNSR</sequence>
<evidence type="ECO:0000259" key="11">
    <source>
        <dbReference type="Pfam" id="PF03449"/>
    </source>
</evidence>
<organism evidence="12 13">
    <name type="scientific">Candidatus Gottesmanbacteria bacterium RBG_16_52_11</name>
    <dbReference type="NCBI Taxonomy" id="1798374"/>
    <lineage>
        <taxon>Bacteria</taxon>
        <taxon>Candidatus Gottesmaniibacteriota</taxon>
    </lineage>
</organism>
<comment type="similarity">
    <text evidence="1 8">Belongs to the GreA/GreB family.</text>
</comment>
<evidence type="ECO:0000256" key="7">
    <source>
        <dbReference type="ARBA" id="ARBA00030776"/>
    </source>
</evidence>
<reference evidence="12 13" key="1">
    <citation type="journal article" date="2016" name="Nat. Commun.">
        <title>Thousands of microbial genomes shed light on interconnected biogeochemical processes in an aquifer system.</title>
        <authorList>
            <person name="Anantharaman K."/>
            <person name="Brown C.T."/>
            <person name="Hug L.A."/>
            <person name="Sharon I."/>
            <person name="Castelle C.J."/>
            <person name="Probst A.J."/>
            <person name="Thomas B.C."/>
            <person name="Singh A."/>
            <person name="Wilkins M.J."/>
            <person name="Karaoz U."/>
            <person name="Brodie E.L."/>
            <person name="Williams K.H."/>
            <person name="Hubbard S.S."/>
            <person name="Banfield J.F."/>
        </authorList>
    </citation>
    <scope>NUCLEOTIDE SEQUENCE [LARGE SCALE GENOMIC DNA]</scope>
</reference>
<dbReference type="STRING" id="1798374.A2Z33_07255"/>
<dbReference type="GO" id="GO:0003677">
    <property type="term" value="F:DNA binding"/>
    <property type="evidence" value="ECO:0007669"/>
    <property type="project" value="UniProtKB-UniRule"/>
</dbReference>
<evidence type="ECO:0000256" key="3">
    <source>
        <dbReference type="ARBA" id="ARBA00023015"/>
    </source>
</evidence>
<dbReference type="InterPro" id="IPR036805">
    <property type="entry name" value="Tscrpt_elong_fac_GreA/B_N_sf"/>
</dbReference>
<comment type="function">
    <text evidence="6 8">Necessary for efficient RNA polymerase transcription elongation past template-encoded arresting sites. The arresting sites in DNA have the property of trapping a certain fraction of elongating RNA polymerases that pass through, resulting in locked ternary complexes. Cleavage of the nascent transcript by cleavage factors such as GreA or GreB allows the resumption of elongation from the new 3'terminus. GreA releases sequences of 2 to 3 nucleotides.</text>
</comment>
<protein>
    <recommendedName>
        <fullName evidence="2 8">Transcription elongation factor GreA</fullName>
    </recommendedName>
    <alternativeName>
        <fullName evidence="7 8">Transcript cleavage factor GreA</fullName>
    </alternativeName>
</protein>
<dbReference type="PANTHER" id="PTHR30437">
    <property type="entry name" value="TRANSCRIPTION ELONGATION FACTOR GREA"/>
    <property type="match status" value="1"/>
</dbReference>
<dbReference type="InterPro" id="IPR036953">
    <property type="entry name" value="GreA/GreB_C_sf"/>
</dbReference>
<evidence type="ECO:0000256" key="4">
    <source>
        <dbReference type="ARBA" id="ARBA00023125"/>
    </source>
</evidence>
<accession>A0A1F5YYW8</accession>
<dbReference type="InterPro" id="IPR028624">
    <property type="entry name" value="Tscrpt_elong_fac_GreA/B"/>
</dbReference>
<dbReference type="InterPro" id="IPR023459">
    <property type="entry name" value="Tscrpt_elong_fac_GreA/B_fam"/>
</dbReference>
<dbReference type="PIRSF" id="PIRSF006092">
    <property type="entry name" value="GreA_GreB"/>
    <property type="match status" value="1"/>
</dbReference>
<dbReference type="Gene3D" id="3.10.50.30">
    <property type="entry name" value="Transcription elongation factor, GreA/GreB, C-terminal domain"/>
    <property type="match status" value="1"/>
</dbReference>